<evidence type="ECO:0000313" key="2">
    <source>
        <dbReference type="EMBL" id="RXW23739.1"/>
    </source>
</evidence>
<proteinExistence type="predicted"/>
<name>A0A4Q2DU36_9AGAR</name>
<evidence type="ECO:0000313" key="3">
    <source>
        <dbReference type="Proteomes" id="UP000290288"/>
    </source>
</evidence>
<reference evidence="2 3" key="1">
    <citation type="submission" date="2019-01" db="EMBL/GenBank/DDBJ databases">
        <title>Draft genome sequence of Psathyrella aberdarensis IHI B618.</title>
        <authorList>
            <person name="Buettner E."/>
            <person name="Kellner H."/>
        </authorList>
    </citation>
    <scope>NUCLEOTIDE SEQUENCE [LARGE SCALE GENOMIC DNA]</scope>
    <source>
        <strain evidence="2 3">IHI B618</strain>
    </source>
</reference>
<evidence type="ECO:0008006" key="4">
    <source>
        <dbReference type="Google" id="ProtNLM"/>
    </source>
</evidence>
<accession>A0A4Q2DU36</accession>
<protein>
    <recommendedName>
        <fullName evidence="4">F-box domain-containing protein</fullName>
    </recommendedName>
</protein>
<evidence type="ECO:0000256" key="1">
    <source>
        <dbReference type="SAM" id="MobiDB-lite"/>
    </source>
</evidence>
<dbReference type="OrthoDB" id="2447803at2759"/>
<dbReference type="EMBL" id="SDEE01000034">
    <property type="protein sequence ID" value="RXW23739.1"/>
    <property type="molecule type" value="Genomic_DNA"/>
</dbReference>
<keyword evidence="3" id="KW-1185">Reference proteome</keyword>
<dbReference type="Proteomes" id="UP000290288">
    <property type="component" value="Unassembled WGS sequence"/>
</dbReference>
<dbReference type="STRING" id="2316362.A0A4Q2DU36"/>
<organism evidence="2 3">
    <name type="scientific">Candolleomyces aberdarensis</name>
    <dbReference type="NCBI Taxonomy" id="2316362"/>
    <lineage>
        <taxon>Eukaryota</taxon>
        <taxon>Fungi</taxon>
        <taxon>Dikarya</taxon>
        <taxon>Basidiomycota</taxon>
        <taxon>Agaricomycotina</taxon>
        <taxon>Agaricomycetes</taxon>
        <taxon>Agaricomycetidae</taxon>
        <taxon>Agaricales</taxon>
        <taxon>Agaricineae</taxon>
        <taxon>Psathyrellaceae</taxon>
        <taxon>Candolleomyces</taxon>
    </lineage>
</organism>
<sequence length="596" mass="67748">MSLLRLGTNDSAMSRALQVLELLDMVIRDLDKGTLTMAARVCKDWSSVALGHLWETQTDLFPLFKLLAPNGFELKENKLAFKDLPLENDWRRFCEYSNRVKSLKVDDTDERYTHLFDTFARLRPFHLGQNGNLFPSLRKFEWIGPNETSLLTRSVLFMHPGIQTFSITLPGSYVHTRPSSTLSQYIDHSIARMPYVKHLTVTLQGYMAIVEYAVLQLVKGWSKTLETLTVPKYWTSTGLIEALSSLPRFNTLKATPDIPGVYDPARRFQPNIPPSNRLWPALEMLELAAPFREVIQFLQKNPLPPSLTALVVYTPRMESREAVRDLCIEIARKCPKVQSLCIAKCYSRPLQQRLHPTLEECPSVDDLQPVLDGLNLEEFAFLHEHPLIFKEAKVEEVATKLKDIIFLELNPDPDYEPATYDHRDFPSLKSLDVFGRLCPNLTKLSIYLDNTGIDLKTITDPHPLVAMDDLIIGGPGLPDIGREEALLFLSKILYEECTVHSGTVCRERGVTLPIAQSRRDFWHAVKEQLPLLIKAREEEVKVIERLYKAIQRCEKEIERCGGDTSVIGNLDVDEEPPASNSAQPASPPPRYDESTL</sequence>
<gene>
    <name evidence="2" type="ORF">EST38_g2123</name>
</gene>
<comment type="caution">
    <text evidence="2">The sequence shown here is derived from an EMBL/GenBank/DDBJ whole genome shotgun (WGS) entry which is preliminary data.</text>
</comment>
<feature type="region of interest" description="Disordered" evidence="1">
    <location>
        <begin position="565"/>
        <end position="596"/>
    </location>
</feature>
<dbReference type="AlphaFoldDB" id="A0A4Q2DU36"/>